<feature type="transmembrane region" description="Helical" evidence="1">
    <location>
        <begin position="395"/>
        <end position="414"/>
    </location>
</feature>
<dbReference type="RefSeq" id="WP_108558141.1">
    <property type="nucleotide sequence ID" value="NZ_MUXE01000003.1"/>
</dbReference>
<reference evidence="3 4" key="1">
    <citation type="submission" date="2017-02" db="EMBL/GenBank/DDBJ databases">
        <title>Arcobacter caeni sp. nov, a new Arcobacter species isolated from reclaimed water.</title>
        <authorList>
            <person name="Figueras M.J."/>
            <person name="Perez-Cataluna A."/>
            <person name="Salas-Masso N."/>
        </authorList>
    </citation>
    <scope>NUCLEOTIDE SEQUENCE [LARGE SCALE GENOMIC DNA]</scope>
    <source>
        <strain evidence="3 4">RW17-10</strain>
    </source>
</reference>
<sequence length="415" mass="46538">MIIDSILTHFVLTILYSFLIGLEIRAYKLKFHSDDDNEFFGTARTYTFVGVLGFVLYKIEPINFSIYIIGFIGITALFTIFYYKLLNEKKHSVVLYLVLLIVYSFGPLSNLFPFWFPSLIFVVTIFLLNAKNKIFSFNMNINIYEFETLGKMVLLSIVILPLLPQDKLIPYLGISLYKIWLTVVVISAISYAGYIVQKYLFPSKGIFLTGLIGGTYSSTATTVVLSKKAQTSEKNHIITASIIAATSVMYIRILAISAIFNMEVAKTIFLPFLFFVCLTGIVTYVYYKKASKSINNFEVTDANPLELGTAFIFAILFVITMMVTNFVIENYGTSGLHFLSTIVGFADIDPFILSLLTGKYAIEPSQIASAIIISAGSNNILKSIYALWFGKDKTISSFIWLVILGVLTMLVGFLI</sequence>
<feature type="transmembrane region" description="Helical" evidence="1">
    <location>
        <begin position="237"/>
        <end position="262"/>
    </location>
</feature>
<evidence type="ECO:0000313" key="3">
    <source>
        <dbReference type="EMBL" id="PUE65780.1"/>
    </source>
</evidence>
<keyword evidence="1" id="KW-0472">Membrane</keyword>
<feature type="transmembrane region" description="Helical" evidence="1">
    <location>
        <begin position="206"/>
        <end position="225"/>
    </location>
</feature>
<dbReference type="Pfam" id="PF13194">
    <property type="entry name" value="DUF4010"/>
    <property type="match status" value="1"/>
</dbReference>
<keyword evidence="1" id="KW-0812">Transmembrane</keyword>
<name>A0A363D384_9BACT</name>
<proteinExistence type="predicted"/>
<dbReference type="PANTHER" id="PTHR39084">
    <property type="entry name" value="MEMBRANE PROTEIN-RELATED"/>
    <property type="match status" value="1"/>
</dbReference>
<dbReference type="GO" id="GO:0004497">
    <property type="term" value="F:monooxygenase activity"/>
    <property type="evidence" value="ECO:0007669"/>
    <property type="project" value="UniProtKB-KW"/>
</dbReference>
<gene>
    <name evidence="3" type="ORF">B0174_02850</name>
</gene>
<evidence type="ECO:0000256" key="1">
    <source>
        <dbReference type="SAM" id="Phobius"/>
    </source>
</evidence>
<keyword evidence="4" id="KW-1185">Reference proteome</keyword>
<feature type="transmembrane region" description="Helical" evidence="1">
    <location>
        <begin position="39"/>
        <end position="59"/>
    </location>
</feature>
<comment type="caution">
    <text evidence="3">The sequence shown here is derived from an EMBL/GenBank/DDBJ whole genome shotgun (WGS) entry which is preliminary data.</text>
</comment>
<accession>A0A363D384</accession>
<feature type="transmembrane region" description="Helical" evidence="1">
    <location>
        <begin position="307"/>
        <end position="328"/>
    </location>
</feature>
<keyword evidence="3" id="KW-0503">Monooxygenase</keyword>
<feature type="transmembrane region" description="Helical" evidence="1">
    <location>
        <begin position="334"/>
        <end position="356"/>
    </location>
</feature>
<feature type="transmembrane region" description="Helical" evidence="1">
    <location>
        <begin position="95"/>
        <end position="128"/>
    </location>
</feature>
<dbReference type="InterPro" id="IPR025105">
    <property type="entry name" value="DUF4010"/>
</dbReference>
<dbReference type="OrthoDB" id="9813718at2"/>
<feature type="transmembrane region" description="Helical" evidence="1">
    <location>
        <begin position="268"/>
        <end position="287"/>
    </location>
</feature>
<evidence type="ECO:0000259" key="2">
    <source>
        <dbReference type="Pfam" id="PF13194"/>
    </source>
</evidence>
<dbReference type="AlphaFoldDB" id="A0A363D384"/>
<evidence type="ECO:0000313" key="4">
    <source>
        <dbReference type="Proteomes" id="UP000251135"/>
    </source>
</evidence>
<dbReference type="EMBL" id="MUXE01000003">
    <property type="protein sequence ID" value="PUE65780.1"/>
    <property type="molecule type" value="Genomic_DNA"/>
</dbReference>
<keyword evidence="3" id="KW-0560">Oxidoreductase</keyword>
<feature type="transmembrane region" description="Helical" evidence="1">
    <location>
        <begin position="368"/>
        <end position="389"/>
    </location>
</feature>
<organism evidence="3 4">
    <name type="scientific">Arcobacter caeni</name>
    <dbReference type="NCBI Taxonomy" id="1912877"/>
    <lineage>
        <taxon>Bacteria</taxon>
        <taxon>Pseudomonadati</taxon>
        <taxon>Campylobacterota</taxon>
        <taxon>Epsilonproteobacteria</taxon>
        <taxon>Campylobacterales</taxon>
        <taxon>Arcobacteraceae</taxon>
        <taxon>Arcobacter</taxon>
    </lineage>
</organism>
<feature type="transmembrane region" description="Helical" evidence="1">
    <location>
        <begin position="6"/>
        <end position="27"/>
    </location>
</feature>
<dbReference type="Proteomes" id="UP000251135">
    <property type="component" value="Unassembled WGS sequence"/>
</dbReference>
<protein>
    <submittedName>
        <fullName evidence="3">Beta-carotene 15,15'-monooxygenase</fullName>
    </submittedName>
</protein>
<dbReference type="PANTHER" id="PTHR39084:SF1">
    <property type="entry name" value="DUF4010 DOMAIN-CONTAINING PROTEIN"/>
    <property type="match status" value="1"/>
</dbReference>
<feature type="transmembrane region" description="Helical" evidence="1">
    <location>
        <begin position="176"/>
        <end position="194"/>
    </location>
</feature>
<keyword evidence="1" id="KW-1133">Transmembrane helix</keyword>
<feature type="domain" description="DUF4010" evidence="2">
    <location>
        <begin position="184"/>
        <end position="390"/>
    </location>
</feature>
<feature type="transmembrane region" description="Helical" evidence="1">
    <location>
        <begin position="65"/>
        <end position="83"/>
    </location>
</feature>
<feature type="transmembrane region" description="Helical" evidence="1">
    <location>
        <begin position="148"/>
        <end position="164"/>
    </location>
</feature>